<protein>
    <submittedName>
        <fullName evidence="3">ATP-binding protein</fullName>
    </submittedName>
</protein>
<keyword evidence="3" id="KW-0067">ATP-binding</keyword>
<keyword evidence="3" id="KW-0547">Nucleotide-binding</keyword>
<keyword evidence="4" id="KW-1185">Reference proteome</keyword>
<keyword evidence="1" id="KW-0418">Kinase</keyword>
<dbReference type="PANTHER" id="PTHR35526">
    <property type="entry name" value="ANTI-SIGMA-F FACTOR RSBW-RELATED"/>
    <property type="match status" value="1"/>
</dbReference>
<dbReference type="InterPro" id="IPR050267">
    <property type="entry name" value="Anti-sigma-factor_SerPK"/>
</dbReference>
<name>A0ABZ1XKG2_9ACTN</name>
<evidence type="ECO:0000256" key="1">
    <source>
        <dbReference type="ARBA" id="ARBA00022527"/>
    </source>
</evidence>
<evidence type="ECO:0000259" key="2">
    <source>
        <dbReference type="Pfam" id="PF13581"/>
    </source>
</evidence>
<gene>
    <name evidence="3" type="ORF">OG515_15470</name>
</gene>
<keyword evidence="1" id="KW-0808">Transferase</keyword>
<keyword evidence="1" id="KW-0723">Serine/threonine-protein kinase</keyword>
<reference evidence="3" key="1">
    <citation type="submission" date="2022-10" db="EMBL/GenBank/DDBJ databases">
        <title>The complete genomes of actinobacterial strains from the NBC collection.</title>
        <authorList>
            <person name="Joergensen T.S."/>
            <person name="Alvarez Arevalo M."/>
            <person name="Sterndorff E.B."/>
            <person name="Faurdal D."/>
            <person name="Vuksanovic O."/>
            <person name="Mourched A.-S."/>
            <person name="Charusanti P."/>
            <person name="Shaw S."/>
            <person name="Blin K."/>
            <person name="Weber T."/>
        </authorList>
    </citation>
    <scope>NUCLEOTIDE SEQUENCE</scope>
    <source>
        <strain evidence="3">NBC_00668</strain>
    </source>
</reference>
<dbReference type="Pfam" id="PF13581">
    <property type="entry name" value="HATPase_c_2"/>
    <property type="match status" value="1"/>
</dbReference>
<dbReference type="Proteomes" id="UP001432060">
    <property type="component" value="Chromosome"/>
</dbReference>
<dbReference type="InterPro" id="IPR036890">
    <property type="entry name" value="HATPase_C_sf"/>
</dbReference>
<dbReference type="EMBL" id="CP109019">
    <property type="protein sequence ID" value="WUT83501.1"/>
    <property type="molecule type" value="Genomic_DNA"/>
</dbReference>
<dbReference type="InterPro" id="IPR003594">
    <property type="entry name" value="HATPase_dom"/>
</dbReference>
<dbReference type="CDD" id="cd16936">
    <property type="entry name" value="HATPase_RsbW-like"/>
    <property type="match status" value="1"/>
</dbReference>
<dbReference type="RefSeq" id="WP_329399208.1">
    <property type="nucleotide sequence ID" value="NZ_CP109019.1"/>
</dbReference>
<feature type="domain" description="Histidine kinase/HSP90-like ATPase" evidence="2">
    <location>
        <begin position="29"/>
        <end position="127"/>
    </location>
</feature>
<evidence type="ECO:0000313" key="4">
    <source>
        <dbReference type="Proteomes" id="UP001432060"/>
    </source>
</evidence>
<evidence type="ECO:0000313" key="3">
    <source>
        <dbReference type="EMBL" id="WUT83501.1"/>
    </source>
</evidence>
<dbReference type="PANTHER" id="PTHR35526:SF3">
    <property type="entry name" value="ANTI-SIGMA-F FACTOR RSBW"/>
    <property type="match status" value="1"/>
</dbReference>
<accession>A0ABZ1XKG2</accession>
<dbReference type="Gene3D" id="3.30.565.10">
    <property type="entry name" value="Histidine kinase-like ATPase, C-terminal domain"/>
    <property type="match status" value="1"/>
</dbReference>
<dbReference type="GO" id="GO:0005524">
    <property type="term" value="F:ATP binding"/>
    <property type="evidence" value="ECO:0007669"/>
    <property type="project" value="UniProtKB-KW"/>
</dbReference>
<organism evidence="3 4">
    <name type="scientific">Streptomyces melanogenes</name>
    <dbReference type="NCBI Taxonomy" id="67326"/>
    <lineage>
        <taxon>Bacteria</taxon>
        <taxon>Bacillati</taxon>
        <taxon>Actinomycetota</taxon>
        <taxon>Actinomycetes</taxon>
        <taxon>Kitasatosporales</taxon>
        <taxon>Streptomycetaceae</taxon>
        <taxon>Streptomyces</taxon>
    </lineage>
</organism>
<sequence>MSSKERVQPQLRCVLPFEAAASELCVLRKAVRTQLGLWGLSVVTDEVQLVASELAANVIKHVGEGAAATLVLEASGDRLRVELHDKSHVVPSRTQAACGAECGRGLHLLAGLAVDWGTVLTATGKAVWCELSLEPAPQCRRVQRAAAMLQQYRRTAVRSSAALEEAATDLIADVLHLLAAQGRDPDDFLDRAQMHFEAEAA</sequence>
<proteinExistence type="predicted"/>